<feature type="chain" id="PRO_5018571291" evidence="1">
    <location>
        <begin position="26"/>
        <end position="282"/>
    </location>
</feature>
<keyword evidence="4" id="KW-1185">Reference proteome</keyword>
<feature type="domain" description="Copper amine oxidase-like N-terminal" evidence="2">
    <location>
        <begin position="46"/>
        <end position="141"/>
    </location>
</feature>
<proteinExistence type="predicted"/>
<dbReference type="EMBL" id="RZNX01000002">
    <property type="protein sequence ID" value="RUT33590.1"/>
    <property type="molecule type" value="Genomic_DNA"/>
</dbReference>
<dbReference type="InterPro" id="IPR036582">
    <property type="entry name" value="Mao_N_sf"/>
</dbReference>
<reference evidence="3 4" key="1">
    <citation type="submission" date="2018-12" db="EMBL/GenBank/DDBJ databases">
        <authorList>
            <person name="Sun L."/>
            <person name="Chen Z."/>
        </authorList>
    </citation>
    <scope>NUCLEOTIDE SEQUENCE [LARGE SCALE GENOMIC DNA]</scope>
    <source>
        <strain evidence="3 4">3-5-3</strain>
    </source>
</reference>
<dbReference type="Gene3D" id="3.30.457.10">
    <property type="entry name" value="Copper amine oxidase-like, N-terminal domain"/>
    <property type="match status" value="1"/>
</dbReference>
<keyword evidence="1" id="KW-0732">Signal</keyword>
<organism evidence="3 4">
    <name type="scientific">Paenibacillus zeisoli</name>
    <dbReference type="NCBI Taxonomy" id="2496267"/>
    <lineage>
        <taxon>Bacteria</taxon>
        <taxon>Bacillati</taxon>
        <taxon>Bacillota</taxon>
        <taxon>Bacilli</taxon>
        <taxon>Bacillales</taxon>
        <taxon>Paenibacillaceae</taxon>
        <taxon>Paenibacillus</taxon>
    </lineage>
</organism>
<evidence type="ECO:0000313" key="4">
    <source>
        <dbReference type="Proteomes" id="UP000272464"/>
    </source>
</evidence>
<gene>
    <name evidence="3" type="ORF">EJP77_08080</name>
</gene>
<dbReference type="AlphaFoldDB" id="A0A3S1B773"/>
<evidence type="ECO:0000256" key="1">
    <source>
        <dbReference type="SAM" id="SignalP"/>
    </source>
</evidence>
<evidence type="ECO:0000313" key="3">
    <source>
        <dbReference type="EMBL" id="RUT33590.1"/>
    </source>
</evidence>
<dbReference type="Proteomes" id="UP000272464">
    <property type="component" value="Unassembled WGS sequence"/>
</dbReference>
<dbReference type="RefSeq" id="WP_127198704.1">
    <property type="nucleotide sequence ID" value="NZ_RZNX01000002.1"/>
</dbReference>
<feature type="signal peptide" evidence="1">
    <location>
        <begin position="1"/>
        <end position="25"/>
    </location>
</feature>
<sequence length="282" mass="31981">MKLKKWISFMIIFAFVLCTTNSSYAASPKGTIPIILKMNDYYVAYTYPKVPYIDRQNRLMLPLRAAGELLGASVTYDPASRSAVITQNDNLVKIQVGSHIAVVNGEKVEMDTQPVMEKGYMIIPARILFDAFAYKVTLNHHVVTLKDDRMLRQGLLKYLLDDDRVAISRTLNQVAFEPLYYTLSTSISKNMTHFNFDFTARNITGTDIPQGEENLSTMIYFDEGGLFDIPYTSVDIKDRSRPAVKKDAIFSRHIEDSGHVLTTKPNMLRYILISGRTITPDN</sequence>
<comment type="caution">
    <text evidence="3">The sequence shown here is derived from an EMBL/GenBank/DDBJ whole genome shotgun (WGS) entry which is preliminary data.</text>
</comment>
<protein>
    <submittedName>
        <fullName evidence="3">Copper amine oxidase N-terminal domain-containing protein</fullName>
    </submittedName>
</protein>
<dbReference type="Pfam" id="PF07833">
    <property type="entry name" value="Cu_amine_oxidN1"/>
    <property type="match status" value="1"/>
</dbReference>
<dbReference type="InterPro" id="IPR012854">
    <property type="entry name" value="Cu_amine_oxidase-like_N"/>
</dbReference>
<dbReference type="SUPFAM" id="SSF55383">
    <property type="entry name" value="Copper amine oxidase, domain N"/>
    <property type="match status" value="1"/>
</dbReference>
<name>A0A3S1B773_9BACL</name>
<accession>A0A3S1B773</accession>
<dbReference type="OrthoDB" id="2649379at2"/>
<evidence type="ECO:0000259" key="2">
    <source>
        <dbReference type="Pfam" id="PF07833"/>
    </source>
</evidence>